<evidence type="ECO:0000313" key="1">
    <source>
        <dbReference type="EMBL" id="SKA90216.1"/>
    </source>
</evidence>
<keyword evidence="2" id="KW-1185">Reference proteome</keyword>
<reference evidence="2" key="1">
    <citation type="submission" date="2017-02" db="EMBL/GenBank/DDBJ databases">
        <authorList>
            <person name="Varghese N."/>
            <person name="Submissions S."/>
        </authorList>
    </citation>
    <scope>NUCLEOTIDE SEQUENCE [LARGE SCALE GENOMIC DNA]</scope>
    <source>
        <strain evidence="2">ATCC 49788</strain>
    </source>
</reference>
<dbReference type="AlphaFoldDB" id="A0A1T4XL39"/>
<accession>A0A1T4XL39</accession>
<dbReference type="EMBL" id="FUYB01000019">
    <property type="protein sequence ID" value="SKA90216.1"/>
    <property type="molecule type" value="Genomic_DNA"/>
</dbReference>
<protein>
    <submittedName>
        <fullName evidence="1">Uncharacterized protein</fullName>
    </submittedName>
</protein>
<dbReference type="GO" id="GO:0006355">
    <property type="term" value="P:regulation of DNA-templated transcription"/>
    <property type="evidence" value="ECO:0007669"/>
    <property type="project" value="InterPro"/>
</dbReference>
<name>A0A1T4XL39_9GAMM</name>
<gene>
    <name evidence="1" type="ORF">SAMN02745130_03113</name>
</gene>
<sequence>MAKVTLTFRIDEDLKCRLGETAKTQHRTSGNLVEWLIKQYLDQVAKRPSSPPQELEFASPDDLHSILSQRRPALVDTLQYLEDK</sequence>
<proteinExistence type="predicted"/>
<dbReference type="InterPro" id="IPR010985">
    <property type="entry name" value="Ribbon_hlx_hlx"/>
</dbReference>
<evidence type="ECO:0000313" key="2">
    <source>
        <dbReference type="Proteomes" id="UP000190460"/>
    </source>
</evidence>
<dbReference type="STRING" id="92487.SAMN02745130_03113"/>
<organism evidence="1 2">
    <name type="scientific">Thiothrix eikelboomii</name>
    <dbReference type="NCBI Taxonomy" id="92487"/>
    <lineage>
        <taxon>Bacteria</taxon>
        <taxon>Pseudomonadati</taxon>
        <taxon>Pseudomonadota</taxon>
        <taxon>Gammaproteobacteria</taxon>
        <taxon>Thiotrichales</taxon>
        <taxon>Thiotrichaceae</taxon>
        <taxon>Thiothrix</taxon>
    </lineage>
</organism>
<dbReference type="RefSeq" id="WP_078923555.1">
    <property type="nucleotide sequence ID" value="NZ_FUYB01000019.1"/>
</dbReference>
<dbReference type="Proteomes" id="UP000190460">
    <property type="component" value="Unassembled WGS sequence"/>
</dbReference>
<dbReference type="SUPFAM" id="SSF47598">
    <property type="entry name" value="Ribbon-helix-helix"/>
    <property type="match status" value="1"/>
</dbReference>